<keyword evidence="2" id="KW-0238">DNA-binding</keyword>
<sequence length="338" mass="39719">MSKRDIVAMAYYNFVKEYMNVDECKNNKKYSSAGHTFRWSKEDSTYAEGLYWFYEGDGFIIDIHDFYIREEVVQNSTYSMADYVSIYSSYIVSANGEKFNPYQTLTANSLCTFDFDNIKDDFRFLLHENCYYLAVSIGFEKELLEKHLSSINIDLESFYRALLQSNQIILTKSLEKVAMEILNCKMSAPAADFFFKAKANEWISRVIDTYLNRKNYKIESDDDKALEDVARFLDDHFSMNINQRTLEKISKMSGTKLKNLFKEKYGQSITEYTQRKRMNVAETLLLNTELPIKKIAESVGYTSHSKFSIYYKRYKGKLPNEVRNLAFKHHNLNCDYCD</sequence>
<dbReference type="PANTHER" id="PTHR47893">
    <property type="entry name" value="REGULATORY PROTEIN PCHR"/>
    <property type="match status" value="1"/>
</dbReference>
<dbReference type="Gene3D" id="1.10.10.60">
    <property type="entry name" value="Homeodomain-like"/>
    <property type="match status" value="1"/>
</dbReference>
<dbReference type="SMART" id="SM00342">
    <property type="entry name" value="HTH_ARAC"/>
    <property type="match status" value="1"/>
</dbReference>
<dbReference type="EMBL" id="CP012195">
    <property type="protein sequence ID" value="AKT90219.1"/>
    <property type="molecule type" value="Genomic_DNA"/>
</dbReference>
<dbReference type="GO" id="GO:0043565">
    <property type="term" value="F:sequence-specific DNA binding"/>
    <property type="evidence" value="ECO:0007669"/>
    <property type="project" value="InterPro"/>
</dbReference>
<evidence type="ECO:0000256" key="1">
    <source>
        <dbReference type="ARBA" id="ARBA00023015"/>
    </source>
</evidence>
<feature type="domain" description="HTH araC/xylS-type" evidence="4">
    <location>
        <begin position="227"/>
        <end position="325"/>
    </location>
</feature>
<evidence type="ECO:0000313" key="5">
    <source>
        <dbReference type="EMBL" id="AKT90219.1"/>
    </source>
</evidence>
<keyword evidence="3" id="KW-0804">Transcription</keyword>
<accession>A0AAU8TXZ8</accession>
<dbReference type="KEGG" id="cure:CUREO_0339"/>
<dbReference type="PROSITE" id="PS00041">
    <property type="entry name" value="HTH_ARAC_FAMILY_1"/>
    <property type="match status" value="1"/>
</dbReference>
<proteinExistence type="predicted"/>
<reference evidence="5 6" key="1">
    <citation type="journal article" date="2015" name="Genome Announc.">
        <title>Complete Genome Sequence of the Campylobacter ureolyticus Clinical Isolate RIGS 9880.</title>
        <authorList>
            <person name="Miller W.G."/>
            <person name="Yee E."/>
            <person name="On S.L."/>
            <person name="Andersen L.P."/>
            <person name="Bono J.L."/>
        </authorList>
    </citation>
    <scope>NUCLEOTIDE SEQUENCE [LARGE SCALE GENOMIC DNA]</scope>
    <source>
        <strain evidence="5 6">RIGS 9880</strain>
    </source>
</reference>
<dbReference type="PROSITE" id="PS01124">
    <property type="entry name" value="HTH_ARAC_FAMILY_2"/>
    <property type="match status" value="1"/>
</dbReference>
<name>A0AAU8TXZ8_9BACT</name>
<dbReference type="InterPro" id="IPR053142">
    <property type="entry name" value="PchR_regulatory_protein"/>
</dbReference>
<gene>
    <name evidence="5" type="ORF">CUREO_0339</name>
</gene>
<dbReference type="InterPro" id="IPR009057">
    <property type="entry name" value="Homeodomain-like_sf"/>
</dbReference>
<dbReference type="Pfam" id="PF12833">
    <property type="entry name" value="HTH_18"/>
    <property type="match status" value="1"/>
</dbReference>
<dbReference type="GO" id="GO:0003700">
    <property type="term" value="F:DNA-binding transcription factor activity"/>
    <property type="evidence" value="ECO:0007669"/>
    <property type="project" value="InterPro"/>
</dbReference>
<dbReference type="InterPro" id="IPR018060">
    <property type="entry name" value="HTH_AraC"/>
</dbReference>
<dbReference type="RefSeq" id="WP_235436867.1">
    <property type="nucleotide sequence ID" value="NZ_CP012195.1"/>
</dbReference>
<dbReference type="InterPro" id="IPR018062">
    <property type="entry name" value="HTH_AraC-typ_CS"/>
</dbReference>
<evidence type="ECO:0000256" key="2">
    <source>
        <dbReference type="ARBA" id="ARBA00023125"/>
    </source>
</evidence>
<evidence type="ECO:0000259" key="4">
    <source>
        <dbReference type="PROSITE" id="PS01124"/>
    </source>
</evidence>
<keyword evidence="1" id="KW-0805">Transcription regulation</keyword>
<organism evidence="5 6">
    <name type="scientific">Campylobacter ureolyticus RIGS 9880</name>
    <dbReference type="NCBI Taxonomy" id="1032069"/>
    <lineage>
        <taxon>Bacteria</taxon>
        <taxon>Pseudomonadati</taxon>
        <taxon>Campylobacterota</taxon>
        <taxon>Epsilonproteobacteria</taxon>
        <taxon>Campylobacterales</taxon>
        <taxon>Campylobacteraceae</taxon>
        <taxon>Campylobacter</taxon>
    </lineage>
</organism>
<evidence type="ECO:0000256" key="3">
    <source>
        <dbReference type="ARBA" id="ARBA00023163"/>
    </source>
</evidence>
<protein>
    <submittedName>
        <fullName evidence="5">Transcriptional regulator, AraC family</fullName>
    </submittedName>
</protein>
<dbReference type="Proteomes" id="UP000063971">
    <property type="component" value="Chromosome"/>
</dbReference>
<evidence type="ECO:0000313" key="6">
    <source>
        <dbReference type="Proteomes" id="UP000063971"/>
    </source>
</evidence>
<dbReference type="AlphaFoldDB" id="A0AAU8TXZ8"/>
<dbReference type="SUPFAM" id="SSF46689">
    <property type="entry name" value="Homeodomain-like"/>
    <property type="match status" value="1"/>
</dbReference>
<dbReference type="PANTHER" id="PTHR47893:SF1">
    <property type="entry name" value="REGULATORY PROTEIN PCHR"/>
    <property type="match status" value="1"/>
</dbReference>